<evidence type="ECO:0000256" key="2">
    <source>
        <dbReference type="ARBA" id="ARBA00022741"/>
    </source>
</evidence>
<keyword evidence="6" id="KW-1185">Reference proteome</keyword>
<dbReference type="Gene3D" id="3.40.50.300">
    <property type="entry name" value="P-loop containing nucleotide triphosphate hydrolases"/>
    <property type="match status" value="1"/>
</dbReference>
<dbReference type="SMART" id="SM00382">
    <property type="entry name" value="AAA"/>
    <property type="match status" value="1"/>
</dbReference>
<dbReference type="CDD" id="cd00009">
    <property type="entry name" value="AAA"/>
    <property type="match status" value="1"/>
</dbReference>
<keyword evidence="2" id="KW-0547">Nucleotide-binding</keyword>
<dbReference type="EMBL" id="JAFKCW010000001">
    <property type="protein sequence ID" value="MBN7800235.1"/>
    <property type="molecule type" value="Genomic_DNA"/>
</dbReference>
<evidence type="ECO:0000256" key="1">
    <source>
        <dbReference type="ARBA" id="ARBA00008059"/>
    </source>
</evidence>
<accession>A0ABS3BPH3</accession>
<dbReference type="PANTHER" id="PTHR30050:SF4">
    <property type="entry name" value="ATP-BINDING PROTEIN RV3427C IN INSERTION SEQUENCE-RELATED"/>
    <property type="match status" value="1"/>
</dbReference>
<dbReference type="Proteomes" id="UP000664698">
    <property type="component" value="Unassembled WGS sequence"/>
</dbReference>
<gene>
    <name evidence="5" type="primary">istB</name>
    <name evidence="5" type="ORF">J0A67_05145</name>
</gene>
<proteinExistence type="inferred from homology"/>
<name>A0ABS3BPH3_9BACT</name>
<organism evidence="5 6">
    <name type="scientific">Algoriphagus aestuariicola</name>
    <dbReference type="NCBI Taxonomy" id="1852016"/>
    <lineage>
        <taxon>Bacteria</taxon>
        <taxon>Pseudomonadati</taxon>
        <taxon>Bacteroidota</taxon>
        <taxon>Cytophagia</taxon>
        <taxon>Cytophagales</taxon>
        <taxon>Cyclobacteriaceae</taxon>
        <taxon>Algoriphagus</taxon>
    </lineage>
</organism>
<dbReference type="SUPFAM" id="SSF52540">
    <property type="entry name" value="P-loop containing nucleoside triphosphate hydrolases"/>
    <property type="match status" value="1"/>
</dbReference>
<dbReference type="RefSeq" id="WP_206568190.1">
    <property type="nucleotide sequence ID" value="NZ_JAFKCW010000001.1"/>
</dbReference>
<dbReference type="InterPro" id="IPR002611">
    <property type="entry name" value="IstB_ATP-bd"/>
</dbReference>
<protein>
    <submittedName>
        <fullName evidence="5">IS21-like element helper ATPase IstB</fullName>
    </submittedName>
</protein>
<dbReference type="InterPro" id="IPR027417">
    <property type="entry name" value="P-loop_NTPase"/>
</dbReference>
<dbReference type="PANTHER" id="PTHR30050">
    <property type="entry name" value="CHROMOSOMAL REPLICATION INITIATOR PROTEIN DNAA"/>
    <property type="match status" value="1"/>
</dbReference>
<dbReference type="Pfam" id="PF01695">
    <property type="entry name" value="IstB_IS21"/>
    <property type="match status" value="1"/>
</dbReference>
<evidence type="ECO:0000313" key="6">
    <source>
        <dbReference type="Proteomes" id="UP000664698"/>
    </source>
</evidence>
<comment type="caution">
    <text evidence="5">The sequence shown here is derived from an EMBL/GenBank/DDBJ whole genome shotgun (WGS) entry which is preliminary data.</text>
</comment>
<comment type="similarity">
    <text evidence="1">Belongs to the IS21/IS1162 putative ATP-binding protein family.</text>
</comment>
<keyword evidence="3" id="KW-0067">ATP-binding</keyword>
<dbReference type="InterPro" id="IPR047661">
    <property type="entry name" value="IstB"/>
</dbReference>
<reference evidence="5 6" key="1">
    <citation type="submission" date="2021-03" db="EMBL/GenBank/DDBJ databases">
        <title>novel species isolated from a fishpond in China.</title>
        <authorList>
            <person name="Lu H."/>
            <person name="Cai Z."/>
        </authorList>
    </citation>
    <scope>NUCLEOTIDE SEQUENCE [LARGE SCALE GENOMIC DNA]</scope>
    <source>
        <strain evidence="5 6">JCM 31546</strain>
    </source>
</reference>
<evidence type="ECO:0000313" key="5">
    <source>
        <dbReference type="EMBL" id="MBN7800235.1"/>
    </source>
</evidence>
<dbReference type="PIRSF" id="PIRSF003073">
    <property type="entry name" value="DNAC_TnpB_IstB"/>
    <property type="match status" value="1"/>
</dbReference>
<dbReference type="NCBIfam" id="NF038214">
    <property type="entry name" value="IS21_help_AAA"/>
    <property type="match status" value="1"/>
</dbReference>
<dbReference type="InterPro" id="IPR003593">
    <property type="entry name" value="AAA+_ATPase"/>
</dbReference>
<feature type="domain" description="AAA+ ATPase" evidence="4">
    <location>
        <begin position="97"/>
        <end position="230"/>
    </location>
</feature>
<sequence>MIEQTLEKMRKMKLYGMLRSFKHATHTQSMAGLTADELIHLLVENEWDERQNRSMERSLRNARFRYKATVEGLDFHPDRMLDKNQLLRLADGGYIKKGENILLTGSTGTGKSYLACALGNQACAQGHKVLYANTNRLLTQLKMAKAEGSSIKEMIKLEKQDVLILDDFGIQPLDVQGRMLLMEIIEDRHGKKSTIITSQLPVNAWYEVIGDQTLADAILDRIVHDAHRLELQGDSLRKKRKINQANL</sequence>
<dbReference type="InterPro" id="IPR028350">
    <property type="entry name" value="DNAC/IstB-like"/>
</dbReference>
<evidence type="ECO:0000259" key="4">
    <source>
        <dbReference type="SMART" id="SM00382"/>
    </source>
</evidence>
<evidence type="ECO:0000256" key="3">
    <source>
        <dbReference type="ARBA" id="ARBA00022840"/>
    </source>
</evidence>